<gene>
    <name evidence="2" type="ORF">K0B96_06970</name>
</gene>
<dbReference type="EMBL" id="CP080507">
    <property type="protein sequence ID" value="QYM80346.1"/>
    <property type="molecule type" value="Genomic_DNA"/>
</dbReference>
<accession>A0A8F9TYI4</accession>
<dbReference type="KEGG" id="ole:K0B96_06970"/>
<organism evidence="2 3">
    <name type="scientific">Horticoccus luteus</name>
    <dbReference type="NCBI Taxonomy" id="2862869"/>
    <lineage>
        <taxon>Bacteria</taxon>
        <taxon>Pseudomonadati</taxon>
        <taxon>Verrucomicrobiota</taxon>
        <taxon>Opitutia</taxon>
        <taxon>Opitutales</taxon>
        <taxon>Opitutaceae</taxon>
        <taxon>Horticoccus</taxon>
    </lineage>
</organism>
<keyword evidence="3" id="KW-1185">Reference proteome</keyword>
<reference evidence="2" key="1">
    <citation type="submission" date="2021-08" db="EMBL/GenBank/DDBJ databases">
        <title>Genome of a novel bacterium of the phylum Verrucomicrobia, Oleiharenicola sp. KSB-15.</title>
        <authorList>
            <person name="Chung J.-H."/>
            <person name="Ahn J.-H."/>
            <person name="Yoon Y."/>
            <person name="Kim D.-Y."/>
            <person name="An S.-H."/>
            <person name="Park I."/>
            <person name="Yeon J."/>
        </authorList>
    </citation>
    <scope>NUCLEOTIDE SEQUENCE</scope>
    <source>
        <strain evidence="2">KSB-15</strain>
    </source>
</reference>
<protein>
    <recommendedName>
        <fullName evidence="1">Alpha-L-glutamate ligase-related protein ATP-grasp domain-containing protein</fullName>
    </recommendedName>
</protein>
<evidence type="ECO:0000259" key="1">
    <source>
        <dbReference type="Pfam" id="PF14397"/>
    </source>
</evidence>
<sequence>MALSGMVSLFAPGSLAPAALTMRPPRSLPLTRRLVAFDHCRIPLRSFDFLPRTDPLSRLHQRLLELETDAPRPASRFHRSVAAALWLAIGLLAALRFHRRYSAHVRRTHGISARHQFADLCYGVWRHNTFPRHYYWRKLFLLPNRSAWLANLEHRQVNDLVTDLNRALPVHRIADKFAFYQHCLATGLPTPPVLAAWRHGERCDSPADTGDRLPAQDLFAKPIADYGSVGTLAFRYDAQRHAYHSEAGVLDSAALLEYLRQRSLGTGYILQPRLVNGGVWADYGDRDLCNLRIVTGRFPDGEPQLISSFLRLPSSHTTFGHDRHVLLSAVDVATGTLGPGVFREITKGSFDVHPDTGACITGRVLPGWAAMAELTLRAHRTLPWMPFIGWDVVETSAGLHLLEANAFWGADAAQLPGAVPLGHTAFPEIYWAWTAQNSRS</sequence>
<proteinExistence type="predicted"/>
<dbReference type="InterPro" id="IPR039523">
    <property type="entry name" value="RimK-rel_E_lig_ATP-grasp"/>
</dbReference>
<evidence type="ECO:0000313" key="2">
    <source>
        <dbReference type="EMBL" id="QYM80346.1"/>
    </source>
</evidence>
<dbReference type="AlphaFoldDB" id="A0A8F9TYI4"/>
<dbReference type="SUPFAM" id="SSF56059">
    <property type="entry name" value="Glutathione synthetase ATP-binding domain-like"/>
    <property type="match status" value="1"/>
</dbReference>
<dbReference type="RefSeq" id="WP_220165390.1">
    <property type="nucleotide sequence ID" value="NZ_CP080507.1"/>
</dbReference>
<evidence type="ECO:0000313" key="3">
    <source>
        <dbReference type="Proteomes" id="UP000825051"/>
    </source>
</evidence>
<dbReference type="Pfam" id="PF14397">
    <property type="entry name" value="ATPgrasp_ST"/>
    <property type="match status" value="1"/>
</dbReference>
<feature type="domain" description="Alpha-L-glutamate ligase-related protein ATP-grasp" evidence="1">
    <location>
        <begin position="158"/>
        <end position="417"/>
    </location>
</feature>
<name>A0A8F9TYI4_9BACT</name>
<dbReference type="Proteomes" id="UP000825051">
    <property type="component" value="Chromosome"/>
</dbReference>